<feature type="chain" id="PRO_5018304599" description="Lipoprotein" evidence="1">
    <location>
        <begin position="19"/>
        <end position="123"/>
    </location>
</feature>
<name>A0A3M5PIZ0_PSEVI</name>
<evidence type="ECO:0000313" key="3">
    <source>
        <dbReference type="Proteomes" id="UP000273854"/>
    </source>
</evidence>
<dbReference type="AlphaFoldDB" id="A0A3M5PIZ0"/>
<dbReference type="RefSeq" id="WP_122206720.1">
    <property type="nucleotide sequence ID" value="NZ_RBTP01000012.1"/>
</dbReference>
<evidence type="ECO:0008006" key="4">
    <source>
        <dbReference type="Google" id="ProtNLM"/>
    </source>
</evidence>
<keyword evidence="1" id="KW-0732">Signal</keyword>
<accession>A0A3M5PIZ0</accession>
<proteinExistence type="predicted"/>
<feature type="signal peptide" evidence="1">
    <location>
        <begin position="1"/>
        <end position="18"/>
    </location>
</feature>
<evidence type="ECO:0000256" key="1">
    <source>
        <dbReference type="SAM" id="SignalP"/>
    </source>
</evidence>
<evidence type="ECO:0000313" key="2">
    <source>
        <dbReference type="EMBL" id="RMT84529.1"/>
    </source>
</evidence>
<gene>
    <name evidence="2" type="ORF">ALP40_02189</name>
</gene>
<organism evidence="2 3">
    <name type="scientific">Pseudomonas viridiflava</name>
    <name type="common">Phytomonas viridiflava</name>
    <dbReference type="NCBI Taxonomy" id="33069"/>
    <lineage>
        <taxon>Bacteria</taxon>
        <taxon>Pseudomonadati</taxon>
        <taxon>Pseudomonadota</taxon>
        <taxon>Gammaproteobacteria</taxon>
        <taxon>Pseudomonadales</taxon>
        <taxon>Pseudomonadaceae</taxon>
        <taxon>Pseudomonas</taxon>
    </lineage>
</organism>
<dbReference type="EMBL" id="RBTP01000012">
    <property type="protein sequence ID" value="RMT84529.1"/>
    <property type="molecule type" value="Genomic_DNA"/>
</dbReference>
<dbReference type="OrthoDB" id="7278731at2"/>
<dbReference type="Proteomes" id="UP000273854">
    <property type="component" value="Unassembled WGS sequence"/>
</dbReference>
<comment type="caution">
    <text evidence="2">The sequence shown here is derived from an EMBL/GenBank/DDBJ whole genome shotgun (WGS) entry which is preliminary data.</text>
</comment>
<sequence>MRIVVAAAVAALSLSTFAAETKPDLSACNLVEQRALEGRIGSTVTDRSQAHISTRASVLQADIGSLYRAGHLPQKQAGQMYNRIEKIRSDSADLVKAQGFLSAGERASYDRELDAIADNLCKR</sequence>
<reference evidence="2 3" key="1">
    <citation type="submission" date="2018-08" db="EMBL/GenBank/DDBJ databases">
        <title>Recombination of ecologically and evolutionarily significant loci maintains genetic cohesion in the Pseudomonas syringae species complex.</title>
        <authorList>
            <person name="Dillon M."/>
            <person name="Thakur S."/>
            <person name="Almeida R.N.D."/>
            <person name="Weir B.S."/>
            <person name="Guttman D.S."/>
        </authorList>
    </citation>
    <scope>NUCLEOTIDE SEQUENCE [LARGE SCALE GENOMIC DNA]</scope>
    <source>
        <strain evidence="2 3">ICMP 19473</strain>
    </source>
</reference>
<protein>
    <recommendedName>
        <fullName evidence="4">Lipoprotein</fullName>
    </recommendedName>
</protein>